<keyword evidence="5" id="KW-0732">Signal</keyword>
<dbReference type="PROSITE" id="PS50847">
    <property type="entry name" value="GRAM_POS_ANCHORING"/>
    <property type="match status" value="1"/>
</dbReference>
<dbReference type="Proteomes" id="UP001596147">
    <property type="component" value="Unassembled WGS sequence"/>
</dbReference>
<protein>
    <submittedName>
        <fullName evidence="10">SpaA isopeptide-forming pilin-related protein</fullName>
    </submittedName>
</protein>
<comment type="caution">
    <text evidence="10">The sequence shown here is derived from an EMBL/GenBank/DDBJ whole genome shotgun (WGS) entry which is preliminary data.</text>
</comment>
<dbReference type="EMBL" id="JBHSMC010000021">
    <property type="protein sequence ID" value="MFC5466155.1"/>
    <property type="molecule type" value="Genomic_DNA"/>
</dbReference>
<dbReference type="PANTHER" id="PTHR36108">
    <property type="entry name" value="COLOSSIN-B-RELATED"/>
    <property type="match status" value="1"/>
</dbReference>
<feature type="domain" description="Gram-positive cocci surface proteins LPxTG" evidence="9">
    <location>
        <begin position="423"/>
        <end position="458"/>
    </location>
</feature>
<evidence type="ECO:0000256" key="2">
    <source>
        <dbReference type="ARBA" id="ARBA00007257"/>
    </source>
</evidence>
<accession>A0ABW0LK28</accession>
<evidence type="ECO:0000256" key="7">
    <source>
        <dbReference type="SAM" id="MobiDB-lite"/>
    </source>
</evidence>
<dbReference type="SUPFAM" id="SSF49478">
    <property type="entry name" value="Cna protein B-type domain"/>
    <property type="match status" value="4"/>
</dbReference>
<feature type="region of interest" description="Disordered" evidence="7">
    <location>
        <begin position="394"/>
        <end position="424"/>
    </location>
</feature>
<evidence type="ECO:0000256" key="5">
    <source>
        <dbReference type="ARBA" id="ARBA00022729"/>
    </source>
</evidence>
<evidence type="ECO:0000256" key="3">
    <source>
        <dbReference type="ARBA" id="ARBA00022512"/>
    </source>
</evidence>
<evidence type="ECO:0000259" key="9">
    <source>
        <dbReference type="PROSITE" id="PS50847"/>
    </source>
</evidence>
<evidence type="ECO:0000256" key="1">
    <source>
        <dbReference type="ARBA" id="ARBA00004168"/>
    </source>
</evidence>
<feature type="compositionally biased region" description="Basic and acidic residues" evidence="7">
    <location>
        <begin position="395"/>
        <end position="405"/>
    </location>
</feature>
<dbReference type="InterPro" id="IPR019931">
    <property type="entry name" value="LPXTG_anchor"/>
</dbReference>
<dbReference type="PANTHER" id="PTHR36108:SF13">
    <property type="entry name" value="COLOSSIN-B-RELATED"/>
    <property type="match status" value="1"/>
</dbReference>
<feature type="transmembrane region" description="Helical" evidence="8">
    <location>
        <begin position="431"/>
        <end position="451"/>
    </location>
</feature>
<dbReference type="InterPro" id="IPR041033">
    <property type="entry name" value="SpaA_PFL_dom_1"/>
</dbReference>
<gene>
    <name evidence="10" type="ORF">ACFPM4_15585</name>
</gene>
<keyword evidence="8" id="KW-1133">Transmembrane helix</keyword>
<reference evidence="11" key="1">
    <citation type="journal article" date="2019" name="Int. J. Syst. Evol. Microbiol.">
        <title>The Global Catalogue of Microorganisms (GCM) 10K type strain sequencing project: providing services to taxonomists for standard genome sequencing and annotation.</title>
        <authorList>
            <consortium name="The Broad Institute Genomics Platform"/>
            <consortium name="The Broad Institute Genome Sequencing Center for Infectious Disease"/>
            <person name="Wu L."/>
            <person name="Ma J."/>
        </authorList>
    </citation>
    <scope>NUCLEOTIDE SEQUENCE [LARGE SCALE GENOMIC DNA]</scope>
    <source>
        <strain evidence="11">CGMCC 1.12237</strain>
    </source>
</reference>
<name>A0ABW0LK28_9BACI</name>
<keyword evidence="6" id="KW-0572">Peptidoglycan-anchor</keyword>
<keyword evidence="11" id="KW-1185">Reference proteome</keyword>
<comment type="subcellular location">
    <subcellularLocation>
        <location evidence="1">Secreted</location>
        <location evidence="1">Cell wall</location>
        <topology evidence="1">Peptidoglycan-anchor</topology>
    </subcellularLocation>
</comment>
<evidence type="ECO:0000313" key="10">
    <source>
        <dbReference type="EMBL" id="MFC5466155.1"/>
    </source>
</evidence>
<keyword evidence="3" id="KW-0134">Cell wall</keyword>
<feature type="non-terminal residue" evidence="10">
    <location>
        <position position="1"/>
    </location>
</feature>
<comment type="similarity">
    <text evidence="2">Belongs to the serine-aspartate repeat-containing protein (SDr) family.</text>
</comment>
<dbReference type="InterPro" id="IPR013783">
    <property type="entry name" value="Ig-like_fold"/>
</dbReference>
<keyword evidence="4" id="KW-0964">Secreted</keyword>
<dbReference type="NCBIfam" id="TIGR01167">
    <property type="entry name" value="LPXTG_anchor"/>
    <property type="match status" value="1"/>
</dbReference>
<evidence type="ECO:0000313" key="11">
    <source>
        <dbReference type="Proteomes" id="UP001596147"/>
    </source>
</evidence>
<dbReference type="Gene3D" id="2.60.40.10">
    <property type="entry name" value="Immunoglobulins"/>
    <property type="match status" value="4"/>
</dbReference>
<keyword evidence="8" id="KW-0812">Transmembrane</keyword>
<proteinExistence type="inferred from homology"/>
<dbReference type="Pfam" id="PF17802">
    <property type="entry name" value="SpaA"/>
    <property type="match status" value="4"/>
</dbReference>
<dbReference type="Pfam" id="PF00746">
    <property type="entry name" value="Gram_pos_anchor"/>
    <property type="match status" value="1"/>
</dbReference>
<evidence type="ECO:0000256" key="6">
    <source>
        <dbReference type="ARBA" id="ARBA00023088"/>
    </source>
</evidence>
<evidence type="ECO:0000256" key="4">
    <source>
        <dbReference type="ARBA" id="ARBA00022525"/>
    </source>
</evidence>
<dbReference type="RefSeq" id="WP_382353733.1">
    <property type="nucleotide sequence ID" value="NZ_JBHSMC010000021.1"/>
</dbReference>
<sequence>FTIDKGQTEITKVIAGNELTTGSVELIKIDKDNNEILLEGAEFELQDAEGNVLQKDLVTNAEGKLVVNDLKPGVYQFVETKAPFGYNLDATPIVFTIEKGQIEMVVKQVENELTQGSVELKKVDKDNNEIVLAGAVFELQSADGKTIEEGLSTNSEGKLIVENLKPGTYQFVETKAPEHYKLDETPIVFTIEKGQEITLTVKAENELITGSVELTKLDNDDDTPLAGAVFELRDEAGEIILEGLETNTEGKLVVSNLKPGDYQFIETKAPFGYDLDPTPINFVIDKSQLEFTKVTIYNQLSTGSVELVKVDAENKKHRLQGAEFNLLDEKGNLLLEGLLTDITGILFIGDLKPGNYLFVETKAPEGFNLDPTPISFTIEKAQKDTLVVEFANKATEIEQPEKPEQPQEPETPEMPGDDDLSKLPQTGEQHLMYMMIMGILFLATSGVLLLGRKRRVER</sequence>
<keyword evidence="8" id="KW-0472">Membrane</keyword>
<organism evidence="10 11">
    <name type="scientific">Lederbergia graminis</name>
    <dbReference type="NCBI Taxonomy" id="735518"/>
    <lineage>
        <taxon>Bacteria</taxon>
        <taxon>Bacillati</taxon>
        <taxon>Bacillota</taxon>
        <taxon>Bacilli</taxon>
        <taxon>Bacillales</taxon>
        <taxon>Bacillaceae</taxon>
        <taxon>Lederbergia</taxon>
    </lineage>
</organism>
<evidence type="ECO:0000256" key="8">
    <source>
        <dbReference type="SAM" id="Phobius"/>
    </source>
</evidence>